<dbReference type="Proteomes" id="UP000521943">
    <property type="component" value="Unassembled WGS sequence"/>
</dbReference>
<evidence type="ECO:0000259" key="1">
    <source>
        <dbReference type="Pfam" id="PF17667"/>
    </source>
</evidence>
<dbReference type="EMBL" id="JACGCI010000018">
    <property type="protein sequence ID" value="KAF6758692.1"/>
    <property type="molecule type" value="Genomic_DNA"/>
</dbReference>
<protein>
    <recommendedName>
        <fullName evidence="1">Fungal-type protein kinase domain-containing protein</fullName>
    </recommendedName>
</protein>
<accession>A0A8H6I6A2</accession>
<dbReference type="Pfam" id="PF17667">
    <property type="entry name" value="Pkinase_fungal"/>
    <property type="match status" value="1"/>
</dbReference>
<name>A0A8H6I6A2_9AGAR</name>
<evidence type="ECO:0000313" key="2">
    <source>
        <dbReference type="EMBL" id="KAF6758692.1"/>
    </source>
</evidence>
<keyword evidence="3" id="KW-1185">Reference proteome</keyword>
<sequence length="424" mass="48556">MKGDEVPTRFALSGRATGVKRGELVVSSDGDGGKEESNREVVIKLAWGEAGRNREKVIIDKAREAFEGKEFAEGGDPRDYLPEVLGEKAFEDFDTDIVRKAILDVYEPYRAKRPLARRYPVLVLLPKYQSISVITAMPDATRVNHFIALIYCHAMLWSVGVEHGDISENNLMYEESTGRPKLCDFDLSQIRGDYRPSEHLNAGTWAFMAGDLLTYKAMEGKVTRLYRHDFESFIAVIVWVSLRYNNGEHVPCPRLDKWAQDEFILCCASREDTYDSIMCRRFDRPDWLSFEMWRAISLLIRNFMRIILARRIAEGDMWCMKMTKEEALEAQTSEVPKNIDSHQALPNGDCLPREDDWLGLEPPTWTKEDEEKLAALKKDVESYDDLRFVNKATSKMKLFKFDGSIGPYFTTLLQDNLNVANGST</sequence>
<comment type="caution">
    <text evidence="2">The sequence shown here is derived from an EMBL/GenBank/DDBJ whole genome shotgun (WGS) entry which is preliminary data.</text>
</comment>
<feature type="domain" description="Fungal-type protein kinase" evidence="1">
    <location>
        <begin position="146"/>
        <end position="240"/>
    </location>
</feature>
<organism evidence="2 3">
    <name type="scientific">Ephemerocybe angulata</name>
    <dbReference type="NCBI Taxonomy" id="980116"/>
    <lineage>
        <taxon>Eukaryota</taxon>
        <taxon>Fungi</taxon>
        <taxon>Dikarya</taxon>
        <taxon>Basidiomycota</taxon>
        <taxon>Agaricomycotina</taxon>
        <taxon>Agaricomycetes</taxon>
        <taxon>Agaricomycetidae</taxon>
        <taxon>Agaricales</taxon>
        <taxon>Agaricineae</taxon>
        <taxon>Psathyrellaceae</taxon>
        <taxon>Ephemerocybe</taxon>
    </lineage>
</organism>
<reference evidence="2 3" key="1">
    <citation type="submission" date="2020-07" db="EMBL/GenBank/DDBJ databases">
        <title>Comparative genomics of pyrophilous fungi reveals a link between fire events and developmental genes.</title>
        <authorList>
            <consortium name="DOE Joint Genome Institute"/>
            <person name="Steindorff A.S."/>
            <person name="Carver A."/>
            <person name="Calhoun S."/>
            <person name="Stillman K."/>
            <person name="Liu H."/>
            <person name="Lipzen A."/>
            <person name="Pangilinan J."/>
            <person name="Labutti K."/>
            <person name="Bruns T.D."/>
            <person name="Grigoriev I.V."/>
        </authorList>
    </citation>
    <scope>NUCLEOTIDE SEQUENCE [LARGE SCALE GENOMIC DNA]</scope>
    <source>
        <strain evidence="2 3">CBS 144469</strain>
    </source>
</reference>
<dbReference type="Gene3D" id="1.10.510.10">
    <property type="entry name" value="Transferase(Phosphotransferase) domain 1"/>
    <property type="match status" value="1"/>
</dbReference>
<dbReference type="AlphaFoldDB" id="A0A8H6I6A2"/>
<dbReference type="SUPFAM" id="SSF56112">
    <property type="entry name" value="Protein kinase-like (PK-like)"/>
    <property type="match status" value="1"/>
</dbReference>
<dbReference type="InterPro" id="IPR011009">
    <property type="entry name" value="Kinase-like_dom_sf"/>
</dbReference>
<dbReference type="InterPro" id="IPR040976">
    <property type="entry name" value="Pkinase_fungal"/>
</dbReference>
<gene>
    <name evidence="2" type="ORF">DFP72DRAFT_807706</name>
</gene>
<dbReference type="OrthoDB" id="5569250at2759"/>
<dbReference type="PANTHER" id="PTHR38248">
    <property type="entry name" value="FUNK1 6"/>
    <property type="match status" value="1"/>
</dbReference>
<dbReference type="PANTHER" id="PTHR38248:SF2">
    <property type="entry name" value="FUNK1 11"/>
    <property type="match status" value="1"/>
</dbReference>
<proteinExistence type="predicted"/>
<evidence type="ECO:0000313" key="3">
    <source>
        <dbReference type="Proteomes" id="UP000521943"/>
    </source>
</evidence>